<dbReference type="Pfam" id="PF13374">
    <property type="entry name" value="TPR_10"/>
    <property type="match status" value="3"/>
</dbReference>
<keyword evidence="2" id="KW-1185">Reference proteome</keyword>
<dbReference type="InterPro" id="IPR027417">
    <property type="entry name" value="P-loop_NTPase"/>
</dbReference>
<dbReference type="InterPro" id="IPR011990">
    <property type="entry name" value="TPR-like_helical_dom_sf"/>
</dbReference>
<dbReference type="EMBL" id="JARKIE010000124">
    <property type="protein sequence ID" value="KAJ7680068.1"/>
    <property type="molecule type" value="Genomic_DNA"/>
</dbReference>
<dbReference type="GO" id="GO:0016787">
    <property type="term" value="F:hydrolase activity"/>
    <property type="evidence" value="ECO:0007669"/>
    <property type="project" value="UniProtKB-KW"/>
</dbReference>
<proteinExistence type="predicted"/>
<sequence length="767" mass="86506">MFDYPTILSVLIACCPAQVTPIRNHCPPPSRIFHGRQMILHKMHDFFARPLSKQHIFLLHGLGGAGKTQIAFKFLEESSSRFSDIFLIDTSTTETIDTGLKNITPTDTESTAQNALQWLSSRRDEWLLLFDNADDPKIDLHKFFPHCNHGNILITSRNPGLQVYAASHSQVSDMEEEEAIELLLMSASQNITPDNQEIAGNIALWYLPLAIIQAGAFISKSGALDTYLTYYTENRARLLSEKPAQSHDDYAWTVYTTWQISFEKLSTVAATLLQLCSSLHHEGISEQMFSWASLYQFPPHGPSKNDLQQPLKFLSQFLGPGGIWDSLRFMDVMNEIRAYSLVAFDIDRKIFSIHPLVHSWSQSILPDENHCHSMVAIVGMSITSIPREDIQLVALGLLPHVDSLLHGSTKIPPHFGGEYAKIYYWVGRLKDAENFEVTVLSHRMSVLGEDHPVTLNAMAALAATYTEQGKMKQAEKLELTVLKKRRTLFDLLGADHPDTLLAMGNLASTYQNQGHFKEAEALEVVVFEKRKNFLGEDHPDTLHAMSNLAWSFHRLGQLEEAEHLESVVVEKRLDLLGDNHPDTLCAMAALASTYIAMAQFNKAEQLEFAVFEKRKRLLGESHEDTLHAMSTLASILNQLGRYREAEQLYIQELEKRQNCQGEDHPDTLRAMGNLPAIYFQLGKLKEAKELSVTVLNKRRSLLGENHPDTLWVTSNMASTCYHLRNFREAEQLYLELLAKQRALLGPDHPDTLATVSDLAATHRAMGQ</sequence>
<dbReference type="SUPFAM" id="SSF52540">
    <property type="entry name" value="P-loop containing nucleoside triphosphate hydrolases"/>
    <property type="match status" value="1"/>
</dbReference>
<dbReference type="AlphaFoldDB" id="A0AAD7GE35"/>
<evidence type="ECO:0000313" key="2">
    <source>
        <dbReference type="Proteomes" id="UP001221757"/>
    </source>
</evidence>
<name>A0AAD7GE35_MYCRO</name>
<dbReference type="InterPro" id="IPR053137">
    <property type="entry name" value="NLR-like"/>
</dbReference>
<dbReference type="PANTHER" id="PTHR46082:SF11">
    <property type="entry name" value="AAA+ ATPASE DOMAIN-CONTAINING PROTEIN-RELATED"/>
    <property type="match status" value="1"/>
</dbReference>
<keyword evidence="1" id="KW-0378">Hydrolase</keyword>
<dbReference type="Proteomes" id="UP001221757">
    <property type="component" value="Unassembled WGS sequence"/>
</dbReference>
<dbReference type="Gene3D" id="3.40.50.300">
    <property type="entry name" value="P-loop containing nucleotide triphosphate hydrolases"/>
    <property type="match status" value="1"/>
</dbReference>
<comment type="caution">
    <text evidence="1">The sequence shown here is derived from an EMBL/GenBank/DDBJ whole genome shotgun (WGS) entry which is preliminary data.</text>
</comment>
<evidence type="ECO:0000313" key="1">
    <source>
        <dbReference type="EMBL" id="KAJ7680068.1"/>
    </source>
</evidence>
<gene>
    <name evidence="1" type="ORF">B0H17DRAFT_943568</name>
</gene>
<dbReference type="SUPFAM" id="SSF48452">
    <property type="entry name" value="TPR-like"/>
    <property type="match status" value="3"/>
</dbReference>
<protein>
    <submittedName>
        <fullName evidence="1">P-loop containing nucleoside triphosphate hydrolase protein</fullName>
    </submittedName>
</protein>
<dbReference type="Gene3D" id="1.25.40.10">
    <property type="entry name" value="Tetratricopeptide repeat domain"/>
    <property type="match status" value="2"/>
</dbReference>
<dbReference type="PANTHER" id="PTHR46082">
    <property type="entry name" value="ATP/GTP-BINDING PROTEIN-RELATED"/>
    <property type="match status" value="1"/>
</dbReference>
<accession>A0AAD7GE35</accession>
<dbReference type="Pfam" id="PF13424">
    <property type="entry name" value="TPR_12"/>
    <property type="match status" value="3"/>
</dbReference>
<reference evidence="1" key="1">
    <citation type="submission" date="2023-03" db="EMBL/GenBank/DDBJ databases">
        <title>Massive genome expansion in bonnet fungi (Mycena s.s.) driven by repeated elements and novel gene families across ecological guilds.</title>
        <authorList>
            <consortium name="Lawrence Berkeley National Laboratory"/>
            <person name="Harder C.B."/>
            <person name="Miyauchi S."/>
            <person name="Viragh M."/>
            <person name="Kuo A."/>
            <person name="Thoen E."/>
            <person name="Andreopoulos B."/>
            <person name="Lu D."/>
            <person name="Skrede I."/>
            <person name="Drula E."/>
            <person name="Henrissat B."/>
            <person name="Morin E."/>
            <person name="Kohler A."/>
            <person name="Barry K."/>
            <person name="LaButti K."/>
            <person name="Morin E."/>
            <person name="Salamov A."/>
            <person name="Lipzen A."/>
            <person name="Mereny Z."/>
            <person name="Hegedus B."/>
            <person name="Baldrian P."/>
            <person name="Stursova M."/>
            <person name="Weitz H."/>
            <person name="Taylor A."/>
            <person name="Grigoriev I.V."/>
            <person name="Nagy L.G."/>
            <person name="Martin F."/>
            <person name="Kauserud H."/>
        </authorList>
    </citation>
    <scope>NUCLEOTIDE SEQUENCE</scope>
    <source>
        <strain evidence="1">CBHHK067</strain>
    </source>
</reference>
<organism evidence="1 2">
    <name type="scientific">Mycena rosella</name>
    <name type="common">Pink bonnet</name>
    <name type="synonym">Agaricus rosellus</name>
    <dbReference type="NCBI Taxonomy" id="1033263"/>
    <lineage>
        <taxon>Eukaryota</taxon>
        <taxon>Fungi</taxon>
        <taxon>Dikarya</taxon>
        <taxon>Basidiomycota</taxon>
        <taxon>Agaricomycotina</taxon>
        <taxon>Agaricomycetes</taxon>
        <taxon>Agaricomycetidae</taxon>
        <taxon>Agaricales</taxon>
        <taxon>Marasmiineae</taxon>
        <taxon>Mycenaceae</taxon>
        <taxon>Mycena</taxon>
    </lineage>
</organism>